<name>A0A7U2I4Q3_PHANO</name>
<reference evidence="2" key="1">
    <citation type="journal article" date="2021" name="BMC Genomics">
        <title>Chromosome-level genome assembly and manually-curated proteome of model necrotroph Parastagonospora nodorum Sn15 reveals a genome-wide trove of candidate effector homologs, and redundancy of virulence-related functions within an accessory chromosome.</title>
        <authorList>
            <person name="Bertazzoni S."/>
            <person name="Jones D.A.B."/>
            <person name="Phan H.T."/>
            <person name="Tan K.-C."/>
            <person name="Hane J.K."/>
        </authorList>
    </citation>
    <scope>NUCLEOTIDE SEQUENCE [LARGE SCALE GENOMIC DNA]</scope>
    <source>
        <strain evidence="2">SN15 / ATCC MYA-4574 / FGSC 10173)</strain>
    </source>
</reference>
<evidence type="ECO:0000313" key="1">
    <source>
        <dbReference type="EMBL" id="QRC99327.1"/>
    </source>
</evidence>
<dbReference type="VEuPathDB" id="FungiDB:JI435_436880"/>
<keyword evidence="2" id="KW-1185">Reference proteome</keyword>
<protein>
    <submittedName>
        <fullName evidence="1">Uncharacterized protein</fullName>
    </submittedName>
</protein>
<evidence type="ECO:0000313" key="2">
    <source>
        <dbReference type="Proteomes" id="UP000663193"/>
    </source>
</evidence>
<organism evidence="1 2">
    <name type="scientific">Phaeosphaeria nodorum (strain SN15 / ATCC MYA-4574 / FGSC 10173)</name>
    <name type="common">Glume blotch fungus</name>
    <name type="synonym">Parastagonospora nodorum</name>
    <dbReference type="NCBI Taxonomy" id="321614"/>
    <lineage>
        <taxon>Eukaryota</taxon>
        <taxon>Fungi</taxon>
        <taxon>Dikarya</taxon>
        <taxon>Ascomycota</taxon>
        <taxon>Pezizomycotina</taxon>
        <taxon>Dothideomycetes</taxon>
        <taxon>Pleosporomycetidae</taxon>
        <taxon>Pleosporales</taxon>
        <taxon>Pleosporineae</taxon>
        <taxon>Phaeosphaeriaceae</taxon>
        <taxon>Parastagonospora</taxon>
    </lineage>
</organism>
<dbReference type="EMBL" id="CP069031">
    <property type="protein sequence ID" value="QRC99327.1"/>
    <property type="molecule type" value="Genomic_DNA"/>
</dbReference>
<gene>
    <name evidence="1" type="ORF">JI435_436880</name>
</gene>
<accession>A0A7U2I4Q3</accession>
<proteinExistence type="predicted"/>
<dbReference type="AlphaFoldDB" id="A0A7U2I4Q3"/>
<dbReference type="Proteomes" id="UP000663193">
    <property type="component" value="Chromosome 9"/>
</dbReference>
<sequence>MVRYFGMSCSPRNRGQGIVADLSPILSIFVRLEGQAHVHSPGNLPTALLDVLSSDATPANLARALIDCLHNRRSMLTSMPYRPLVLRPIRLDMQIA</sequence>